<organism evidence="2 3">
    <name type="scientific">Pelagomonas calceolata</name>
    <dbReference type="NCBI Taxonomy" id="35677"/>
    <lineage>
        <taxon>Eukaryota</taxon>
        <taxon>Sar</taxon>
        <taxon>Stramenopiles</taxon>
        <taxon>Ochrophyta</taxon>
        <taxon>Pelagophyceae</taxon>
        <taxon>Pelagomonadales</taxon>
        <taxon>Pelagomonadaceae</taxon>
        <taxon>Pelagomonas</taxon>
    </lineage>
</organism>
<reference evidence="2" key="1">
    <citation type="submission" date="2021-11" db="EMBL/GenBank/DDBJ databases">
        <authorList>
            <consortium name="Genoscope - CEA"/>
            <person name="William W."/>
        </authorList>
    </citation>
    <scope>NUCLEOTIDE SEQUENCE</scope>
</reference>
<dbReference type="Proteomes" id="UP000789595">
    <property type="component" value="Unassembled WGS sequence"/>
</dbReference>
<dbReference type="AlphaFoldDB" id="A0A8J2SBI1"/>
<gene>
    <name evidence="2" type="ORF">PECAL_2P02500</name>
</gene>
<feature type="coiled-coil region" evidence="1">
    <location>
        <begin position="227"/>
        <end position="254"/>
    </location>
</feature>
<proteinExistence type="predicted"/>
<name>A0A8J2SBI1_9STRA</name>
<accession>A0A8J2SBI1</accession>
<dbReference type="EMBL" id="CAKKNE010000002">
    <property type="protein sequence ID" value="CAH0367236.1"/>
    <property type="molecule type" value="Genomic_DNA"/>
</dbReference>
<evidence type="ECO:0000313" key="3">
    <source>
        <dbReference type="Proteomes" id="UP000789595"/>
    </source>
</evidence>
<protein>
    <submittedName>
        <fullName evidence="2">Uncharacterized protein</fullName>
    </submittedName>
</protein>
<comment type="caution">
    <text evidence="2">The sequence shown here is derived from an EMBL/GenBank/DDBJ whole genome shotgun (WGS) entry which is preliminary data.</text>
</comment>
<evidence type="ECO:0000313" key="2">
    <source>
        <dbReference type="EMBL" id="CAH0367236.1"/>
    </source>
</evidence>
<keyword evidence="3" id="KW-1185">Reference proteome</keyword>
<evidence type="ECO:0000256" key="1">
    <source>
        <dbReference type="SAM" id="Coils"/>
    </source>
</evidence>
<keyword evidence="1" id="KW-0175">Coiled coil</keyword>
<sequence length="357" mass="38336">MAYLNRDPGMCRFEPDPARGRNDLVSGQEAALRLLARQGRREPHCFRDLSYAKPPPESWRLADARDACDAVASELEREIAAETIRLAARRAPRRAAAAAVPAVPRTVMEDGKTIWGAWDWEGPAHDAANAAADDARHEALRHDWAATKAKDDDAYKESITERSNLYDALGWDDVSAARAASSEALERDMYRQNDAMIEGRRRARVRLRWAGAKAATRAIGRHAVAAANQFDVLAEKLDAELAAAEREAHAAATDVSSSRPAAPTEDAAFAALADGLGDDNGGPGETEQEEFEAIAAGLGDVDREIAEDERAIERLLSGDDEQEAFAALADGLGDVDEPPTEQAEFAALAAGLGDGGE</sequence>